<reference evidence="2" key="1">
    <citation type="submission" date="2023-12" db="EMBL/GenBank/DDBJ databases">
        <title>Genome assembly of Anisodus tanguticus.</title>
        <authorList>
            <person name="Wang Y.-J."/>
        </authorList>
    </citation>
    <scope>NUCLEOTIDE SEQUENCE</scope>
    <source>
        <strain evidence="2">KB-2021</strain>
        <tissue evidence="2">Leaf</tissue>
    </source>
</reference>
<feature type="region of interest" description="Disordered" evidence="1">
    <location>
        <begin position="77"/>
        <end position="98"/>
    </location>
</feature>
<dbReference type="Proteomes" id="UP001291623">
    <property type="component" value="Unassembled WGS sequence"/>
</dbReference>
<proteinExistence type="predicted"/>
<protein>
    <submittedName>
        <fullName evidence="2">Uncharacterized protein</fullName>
    </submittedName>
</protein>
<keyword evidence="3" id="KW-1185">Reference proteome</keyword>
<dbReference type="AlphaFoldDB" id="A0AAE1UV29"/>
<evidence type="ECO:0000256" key="1">
    <source>
        <dbReference type="SAM" id="MobiDB-lite"/>
    </source>
</evidence>
<name>A0AAE1UV29_9SOLA</name>
<comment type="caution">
    <text evidence="2">The sequence shown here is derived from an EMBL/GenBank/DDBJ whole genome shotgun (WGS) entry which is preliminary data.</text>
</comment>
<dbReference type="EMBL" id="JAVYJV010000020">
    <property type="protein sequence ID" value="KAK4344422.1"/>
    <property type="molecule type" value="Genomic_DNA"/>
</dbReference>
<gene>
    <name evidence="2" type="ORF">RND71_037516</name>
</gene>
<accession>A0AAE1UV29</accession>
<evidence type="ECO:0000313" key="3">
    <source>
        <dbReference type="Proteomes" id="UP001291623"/>
    </source>
</evidence>
<sequence length="98" mass="10773">MPITPEIVEQQWMEKVAPPTRYGTVYGMANQAFRQFSSSLQGIGATNEGAMDPKEYQTMKQQISQLTTILNASEARMLGHSPPTPNLPKVDAVGHLIT</sequence>
<organism evidence="2 3">
    <name type="scientific">Anisodus tanguticus</name>
    <dbReference type="NCBI Taxonomy" id="243964"/>
    <lineage>
        <taxon>Eukaryota</taxon>
        <taxon>Viridiplantae</taxon>
        <taxon>Streptophyta</taxon>
        <taxon>Embryophyta</taxon>
        <taxon>Tracheophyta</taxon>
        <taxon>Spermatophyta</taxon>
        <taxon>Magnoliopsida</taxon>
        <taxon>eudicotyledons</taxon>
        <taxon>Gunneridae</taxon>
        <taxon>Pentapetalae</taxon>
        <taxon>asterids</taxon>
        <taxon>lamiids</taxon>
        <taxon>Solanales</taxon>
        <taxon>Solanaceae</taxon>
        <taxon>Solanoideae</taxon>
        <taxon>Hyoscyameae</taxon>
        <taxon>Anisodus</taxon>
    </lineage>
</organism>
<evidence type="ECO:0000313" key="2">
    <source>
        <dbReference type="EMBL" id="KAK4344422.1"/>
    </source>
</evidence>